<evidence type="ECO:0000313" key="2">
    <source>
        <dbReference type="EMBL" id="HAF2131421.1"/>
    </source>
</evidence>
<evidence type="ECO:0000256" key="1">
    <source>
        <dbReference type="SAM" id="Phobius"/>
    </source>
</evidence>
<keyword evidence="1" id="KW-0472">Membrane</keyword>
<keyword evidence="1" id="KW-1133">Transmembrane helix</keyword>
<feature type="non-terminal residue" evidence="2">
    <location>
        <position position="108"/>
    </location>
</feature>
<comment type="caution">
    <text evidence="2">The sequence shown here is derived from an EMBL/GenBank/DDBJ whole genome shotgun (WGS) entry which is preliminary data.</text>
</comment>
<dbReference type="AlphaFoldDB" id="A0A743PBS4"/>
<name>A0A743PBS4_SALER</name>
<keyword evidence="1" id="KW-0812">Transmembrane</keyword>
<gene>
    <name evidence="2" type="ORF">G9F27_005805</name>
</gene>
<reference evidence="2" key="2">
    <citation type="submission" date="2020-02" db="EMBL/GenBank/DDBJ databases">
        <authorList>
            <consortium name="NCBI Pathogen Detection Project"/>
        </authorList>
    </citation>
    <scope>NUCLEOTIDE SEQUENCE</scope>
    <source>
        <strain evidence="2">MA.CK_00/00001968</strain>
    </source>
</reference>
<organism evidence="2">
    <name type="scientific">Salmonella enterica</name>
    <name type="common">Salmonella choleraesuis</name>
    <dbReference type="NCBI Taxonomy" id="28901"/>
    <lineage>
        <taxon>Bacteria</taxon>
        <taxon>Pseudomonadati</taxon>
        <taxon>Pseudomonadota</taxon>
        <taxon>Gammaproteobacteria</taxon>
        <taxon>Enterobacterales</taxon>
        <taxon>Enterobacteriaceae</taxon>
        <taxon>Salmonella</taxon>
    </lineage>
</organism>
<protein>
    <submittedName>
        <fullName evidence="2">Uncharacterized protein</fullName>
    </submittedName>
</protein>
<feature type="transmembrane region" description="Helical" evidence="1">
    <location>
        <begin position="83"/>
        <end position="107"/>
    </location>
</feature>
<sequence>MTDMPPECPPGMTVTDVISIQSQHVINNTASNSYFCFIQTPDDMKGKELKGYPYFDFEAARKQNSENAELQPLQTLEMSSTEFYLTLLLGGVTFLAFVIGFATGFVYL</sequence>
<accession>A0A743PBS4</accession>
<proteinExistence type="predicted"/>
<dbReference type="EMBL" id="DAAUQX010000169">
    <property type="protein sequence ID" value="HAF2131421.1"/>
    <property type="molecule type" value="Genomic_DNA"/>
</dbReference>
<reference evidence="2" key="1">
    <citation type="journal article" date="2018" name="Genome Biol.">
        <title>SKESA: strategic k-mer extension for scrupulous assemblies.</title>
        <authorList>
            <person name="Souvorov A."/>
            <person name="Agarwala R."/>
            <person name="Lipman D.J."/>
        </authorList>
    </citation>
    <scope>NUCLEOTIDE SEQUENCE</scope>
    <source>
        <strain evidence="2">MA.CK_00/00001968</strain>
    </source>
</reference>